<keyword evidence="3 5" id="KW-1133">Transmembrane helix</keyword>
<dbReference type="GO" id="GO:0042500">
    <property type="term" value="F:aspartic endopeptidase activity, intramembrane cleaving"/>
    <property type="evidence" value="ECO:0007669"/>
    <property type="project" value="InterPro"/>
</dbReference>
<keyword evidence="4 5" id="KW-0472">Membrane</keyword>
<feature type="transmembrane region" description="Helical" evidence="5">
    <location>
        <begin position="124"/>
        <end position="154"/>
    </location>
</feature>
<evidence type="ECO:0000256" key="5">
    <source>
        <dbReference type="SAM" id="Phobius"/>
    </source>
</evidence>
<feature type="transmembrane region" description="Helical" evidence="5">
    <location>
        <begin position="77"/>
        <end position="95"/>
    </location>
</feature>
<protein>
    <submittedName>
        <fullName evidence="6">Uncharacterized protein</fullName>
    </submittedName>
</protein>
<organism evidence="6 7">
    <name type="scientific">Candidatus Yanofskybacteria bacterium RIFCSPHIGHO2_02_FULL_41_11</name>
    <dbReference type="NCBI Taxonomy" id="1802675"/>
    <lineage>
        <taxon>Bacteria</taxon>
        <taxon>Candidatus Yanofskyibacteriota</taxon>
    </lineage>
</organism>
<proteinExistence type="predicted"/>
<feature type="transmembrane region" description="Helical" evidence="5">
    <location>
        <begin position="257"/>
        <end position="278"/>
    </location>
</feature>
<dbReference type="GO" id="GO:0012505">
    <property type="term" value="C:endomembrane system"/>
    <property type="evidence" value="ECO:0007669"/>
    <property type="project" value="UniProtKB-SubCell"/>
</dbReference>
<sequence length="279" mass="30308">MMFKLGVSLFIKEAILFGLTLGLGLYAAYSYSFYLGDVVQDVSVSFNRTDLIILLILFGAIFLISRYKKVAGLSFKIFLVLVVFSGTQVILGTLIPSSWDLLATLFFTFIFVVGKNVTVHNLGIILGIGGIAAVFGLSISVELGLILLVVLSFYDIVAVYATKHMVTMAKGMIEAGAVFGFLIPMEFKGFFYNKDQARAGIGENFMVLGSGDIGLPLIFASSLIKISLLSAIITAAFSMLGLFLTHILFVNQFRRRAMAALPPIATMTIIGYLISLFLV</sequence>
<name>A0A1F8F7K4_9BACT</name>
<comment type="subcellular location">
    <subcellularLocation>
        <location evidence="1">Endomembrane system</location>
        <topology evidence="1">Multi-pass membrane protein</topology>
    </subcellularLocation>
</comment>
<gene>
    <name evidence="6" type="ORF">A3J46_03315</name>
</gene>
<dbReference type="InterPro" id="IPR006639">
    <property type="entry name" value="Preselin/SPP"/>
</dbReference>
<comment type="caution">
    <text evidence="6">The sequence shown here is derived from an EMBL/GenBank/DDBJ whole genome shotgun (WGS) entry which is preliminary data.</text>
</comment>
<evidence type="ECO:0000313" key="7">
    <source>
        <dbReference type="Proteomes" id="UP000177167"/>
    </source>
</evidence>
<evidence type="ECO:0000256" key="2">
    <source>
        <dbReference type="ARBA" id="ARBA00022692"/>
    </source>
</evidence>
<evidence type="ECO:0000313" key="6">
    <source>
        <dbReference type="EMBL" id="OGN09137.1"/>
    </source>
</evidence>
<keyword evidence="2 5" id="KW-0812">Transmembrane</keyword>
<dbReference type="SMART" id="SM00730">
    <property type="entry name" value="PSN"/>
    <property type="match status" value="1"/>
</dbReference>
<feature type="transmembrane region" description="Helical" evidence="5">
    <location>
        <begin position="166"/>
        <end position="184"/>
    </location>
</feature>
<reference evidence="6 7" key="1">
    <citation type="journal article" date="2016" name="Nat. Commun.">
        <title>Thousands of microbial genomes shed light on interconnected biogeochemical processes in an aquifer system.</title>
        <authorList>
            <person name="Anantharaman K."/>
            <person name="Brown C.T."/>
            <person name="Hug L.A."/>
            <person name="Sharon I."/>
            <person name="Castelle C.J."/>
            <person name="Probst A.J."/>
            <person name="Thomas B.C."/>
            <person name="Singh A."/>
            <person name="Wilkins M.J."/>
            <person name="Karaoz U."/>
            <person name="Brodie E.L."/>
            <person name="Williams K.H."/>
            <person name="Hubbard S.S."/>
            <person name="Banfield J.F."/>
        </authorList>
    </citation>
    <scope>NUCLEOTIDE SEQUENCE [LARGE SCALE GENOMIC DNA]</scope>
</reference>
<feature type="transmembrane region" description="Helical" evidence="5">
    <location>
        <begin position="205"/>
        <end position="224"/>
    </location>
</feature>
<evidence type="ECO:0000256" key="3">
    <source>
        <dbReference type="ARBA" id="ARBA00022989"/>
    </source>
</evidence>
<dbReference type="InterPro" id="IPR010545">
    <property type="entry name" value="SPP"/>
</dbReference>
<feature type="transmembrane region" description="Helical" evidence="5">
    <location>
        <begin position="230"/>
        <end position="250"/>
    </location>
</feature>
<accession>A0A1F8F7K4</accession>
<dbReference type="GO" id="GO:0016020">
    <property type="term" value="C:membrane"/>
    <property type="evidence" value="ECO:0007669"/>
    <property type="project" value="InterPro"/>
</dbReference>
<dbReference type="Pfam" id="PF06550">
    <property type="entry name" value="SPP"/>
    <property type="match status" value="1"/>
</dbReference>
<evidence type="ECO:0000256" key="4">
    <source>
        <dbReference type="ARBA" id="ARBA00023136"/>
    </source>
</evidence>
<dbReference type="EMBL" id="MGJP01000043">
    <property type="protein sequence ID" value="OGN09137.1"/>
    <property type="molecule type" value="Genomic_DNA"/>
</dbReference>
<feature type="transmembrane region" description="Helical" evidence="5">
    <location>
        <begin position="101"/>
        <end position="117"/>
    </location>
</feature>
<dbReference type="AlphaFoldDB" id="A0A1F8F7K4"/>
<evidence type="ECO:0000256" key="1">
    <source>
        <dbReference type="ARBA" id="ARBA00004127"/>
    </source>
</evidence>
<dbReference type="Proteomes" id="UP000177167">
    <property type="component" value="Unassembled WGS sequence"/>
</dbReference>
<feature type="transmembrane region" description="Helical" evidence="5">
    <location>
        <begin position="46"/>
        <end position="65"/>
    </location>
</feature>